<name>K3W6K8_GLOUD</name>
<dbReference type="PANTHER" id="PTHR24110:SF3">
    <property type="entry name" value="CENTROSOMAL PROTEIN OF 78 KDA"/>
    <property type="match status" value="1"/>
</dbReference>
<proteinExistence type="predicted"/>
<dbReference type="EMBL" id="GL376620">
    <property type="status" value="NOT_ANNOTATED_CDS"/>
    <property type="molecule type" value="Genomic_DNA"/>
</dbReference>
<dbReference type="Pfam" id="PF13516">
    <property type="entry name" value="LRR_6"/>
    <property type="match status" value="2"/>
</dbReference>
<dbReference type="eggNOG" id="KOG4308">
    <property type="taxonomic scope" value="Eukaryota"/>
</dbReference>
<evidence type="ECO:0000313" key="1">
    <source>
        <dbReference type="EnsemblProtists" id="PYU1_T000599"/>
    </source>
</evidence>
<dbReference type="VEuPathDB" id="FungiDB:PYU1_G000599"/>
<protein>
    <submittedName>
        <fullName evidence="1">Uncharacterized protein</fullName>
    </submittedName>
</protein>
<dbReference type="AlphaFoldDB" id="K3W6K8"/>
<dbReference type="SUPFAM" id="SSF52047">
    <property type="entry name" value="RNI-like"/>
    <property type="match status" value="1"/>
</dbReference>
<dbReference type="STRING" id="431595.K3W6K8"/>
<dbReference type="InParanoid" id="K3W6K8"/>
<dbReference type="Gene3D" id="3.80.10.10">
    <property type="entry name" value="Ribonuclease Inhibitor"/>
    <property type="match status" value="2"/>
</dbReference>
<dbReference type="InterPro" id="IPR001611">
    <property type="entry name" value="Leu-rich_rpt"/>
</dbReference>
<dbReference type="HOGENOM" id="CLU_961318_0_0_1"/>
<accession>K3W6K8</accession>
<evidence type="ECO:0000313" key="2">
    <source>
        <dbReference type="Proteomes" id="UP000019132"/>
    </source>
</evidence>
<dbReference type="InterPro" id="IPR032675">
    <property type="entry name" value="LRR_dom_sf"/>
</dbReference>
<reference evidence="2" key="1">
    <citation type="journal article" date="2010" name="Genome Biol.">
        <title>Genome sequence of the necrotrophic plant pathogen Pythium ultimum reveals original pathogenicity mechanisms and effector repertoire.</title>
        <authorList>
            <person name="Levesque C.A."/>
            <person name="Brouwer H."/>
            <person name="Cano L."/>
            <person name="Hamilton J.P."/>
            <person name="Holt C."/>
            <person name="Huitema E."/>
            <person name="Raffaele S."/>
            <person name="Robideau G.P."/>
            <person name="Thines M."/>
            <person name="Win J."/>
            <person name="Zerillo M.M."/>
            <person name="Beakes G.W."/>
            <person name="Boore J.L."/>
            <person name="Busam D."/>
            <person name="Dumas B."/>
            <person name="Ferriera S."/>
            <person name="Fuerstenberg S.I."/>
            <person name="Gachon C.M."/>
            <person name="Gaulin E."/>
            <person name="Govers F."/>
            <person name="Grenville-Briggs L."/>
            <person name="Horner N."/>
            <person name="Hostetler J."/>
            <person name="Jiang R.H."/>
            <person name="Johnson J."/>
            <person name="Krajaejun T."/>
            <person name="Lin H."/>
            <person name="Meijer H.J."/>
            <person name="Moore B."/>
            <person name="Morris P."/>
            <person name="Phuntmart V."/>
            <person name="Puiu D."/>
            <person name="Shetty J."/>
            <person name="Stajich J.E."/>
            <person name="Tripathy S."/>
            <person name="Wawra S."/>
            <person name="van West P."/>
            <person name="Whitty B.R."/>
            <person name="Coutinho P.M."/>
            <person name="Henrissat B."/>
            <person name="Martin F."/>
            <person name="Thomas P.D."/>
            <person name="Tyler B.M."/>
            <person name="De Vries R.P."/>
            <person name="Kamoun S."/>
            <person name="Yandell M."/>
            <person name="Tisserat N."/>
            <person name="Buell C.R."/>
        </authorList>
    </citation>
    <scope>NUCLEOTIDE SEQUENCE</scope>
    <source>
        <strain evidence="2">DAOM:BR144</strain>
    </source>
</reference>
<dbReference type="EnsemblProtists" id="PYU1_T000599">
    <property type="protein sequence ID" value="PYU1_T000599"/>
    <property type="gene ID" value="PYU1_G000599"/>
</dbReference>
<reference evidence="1" key="3">
    <citation type="submission" date="2015-02" db="UniProtKB">
        <authorList>
            <consortium name="EnsemblProtists"/>
        </authorList>
    </citation>
    <scope>IDENTIFICATION</scope>
    <source>
        <strain evidence="1">DAOM BR144</strain>
    </source>
</reference>
<dbReference type="Proteomes" id="UP000019132">
    <property type="component" value="Unassembled WGS sequence"/>
</dbReference>
<dbReference type="PANTHER" id="PTHR24110">
    <property type="entry name" value="CENTROSOMAL PROTEIN OF 78 KDA"/>
    <property type="match status" value="1"/>
</dbReference>
<sequence length="290" mass="31279">MLSKALVSSSTLEFVSFAQSKLGDSGIEAIAMALGKCPNLQQLNLTGCHLTDKASDHISKIITLHGVLKDEDVWSSSLRGESVSAVASRPALLLDLSQNALGDESAQALCNALYHDKWLLGLNLGQNRISRNGITLLIDTLTQSNRTLAALVVANMKDSVDHVNQRKLDTLMHQRRRVLQHLAFESREKRLVLCSLLLEWNVERDLVLEICQSSSSNESQSGIHASRLDGHSASSSAFSPSLASSSRSSAASVASSSQVWTKNNAAVVGEEDFAFEHGDLEIDATDPTAD</sequence>
<organism evidence="1 2">
    <name type="scientific">Globisporangium ultimum (strain ATCC 200006 / CBS 805.95 / DAOM BR144)</name>
    <name type="common">Pythium ultimum</name>
    <dbReference type="NCBI Taxonomy" id="431595"/>
    <lineage>
        <taxon>Eukaryota</taxon>
        <taxon>Sar</taxon>
        <taxon>Stramenopiles</taxon>
        <taxon>Oomycota</taxon>
        <taxon>Peronosporomycetes</taxon>
        <taxon>Pythiales</taxon>
        <taxon>Pythiaceae</taxon>
        <taxon>Globisporangium</taxon>
    </lineage>
</organism>
<reference evidence="2" key="2">
    <citation type="submission" date="2010-04" db="EMBL/GenBank/DDBJ databases">
        <authorList>
            <person name="Buell R."/>
            <person name="Hamilton J."/>
            <person name="Hostetler J."/>
        </authorList>
    </citation>
    <scope>NUCLEOTIDE SEQUENCE [LARGE SCALE GENOMIC DNA]</scope>
    <source>
        <strain evidence="2">DAOM:BR144</strain>
    </source>
</reference>
<keyword evidence="2" id="KW-1185">Reference proteome</keyword>